<reference evidence="3 4" key="1">
    <citation type="submission" date="2016-07" db="EMBL/GenBank/DDBJ databases">
        <title>Genomic analysis of zinc-resistant bacterium Mucilaginibacter pedocola TBZ30.</title>
        <authorList>
            <person name="Huang J."/>
            <person name="Tang J."/>
        </authorList>
    </citation>
    <scope>NUCLEOTIDE SEQUENCE [LARGE SCALE GENOMIC DNA]</scope>
    <source>
        <strain evidence="3 4">TBZ30</strain>
    </source>
</reference>
<dbReference type="SUPFAM" id="SSF46894">
    <property type="entry name" value="C-terminal effector domain of the bipartite response regulators"/>
    <property type="match status" value="1"/>
</dbReference>
<keyword evidence="2" id="KW-0732">Signal</keyword>
<dbReference type="Proteomes" id="UP000189739">
    <property type="component" value="Unassembled WGS sequence"/>
</dbReference>
<evidence type="ECO:0000256" key="2">
    <source>
        <dbReference type="SAM" id="SignalP"/>
    </source>
</evidence>
<dbReference type="InterPro" id="IPR016032">
    <property type="entry name" value="Sig_transdc_resp-reg_C-effctor"/>
</dbReference>
<dbReference type="InterPro" id="IPR019734">
    <property type="entry name" value="TPR_rpt"/>
</dbReference>
<protein>
    <submittedName>
        <fullName evidence="3">Uncharacterized protein</fullName>
    </submittedName>
</protein>
<dbReference type="EMBL" id="MBTF01000005">
    <property type="protein sequence ID" value="OOQ60677.1"/>
    <property type="molecule type" value="Genomic_DNA"/>
</dbReference>
<keyword evidence="1" id="KW-1133">Transmembrane helix</keyword>
<evidence type="ECO:0000256" key="1">
    <source>
        <dbReference type="SAM" id="Phobius"/>
    </source>
</evidence>
<dbReference type="PROSITE" id="PS51257">
    <property type="entry name" value="PROKAR_LIPOPROTEIN"/>
    <property type="match status" value="1"/>
</dbReference>
<evidence type="ECO:0000313" key="3">
    <source>
        <dbReference type="EMBL" id="OOQ60677.1"/>
    </source>
</evidence>
<dbReference type="SUPFAM" id="SSF48452">
    <property type="entry name" value="TPR-like"/>
    <property type="match status" value="2"/>
</dbReference>
<proteinExistence type="predicted"/>
<dbReference type="GO" id="GO:0003677">
    <property type="term" value="F:DNA binding"/>
    <property type="evidence" value="ECO:0007669"/>
    <property type="project" value="InterPro"/>
</dbReference>
<organism evidence="3 4">
    <name type="scientific">Mucilaginibacter pedocola</name>
    <dbReference type="NCBI Taxonomy" id="1792845"/>
    <lineage>
        <taxon>Bacteria</taxon>
        <taxon>Pseudomonadati</taxon>
        <taxon>Bacteroidota</taxon>
        <taxon>Sphingobacteriia</taxon>
        <taxon>Sphingobacteriales</taxon>
        <taxon>Sphingobacteriaceae</taxon>
        <taxon>Mucilaginibacter</taxon>
    </lineage>
</organism>
<keyword evidence="4" id="KW-1185">Reference proteome</keyword>
<feature type="transmembrane region" description="Helical" evidence="1">
    <location>
        <begin position="399"/>
        <end position="416"/>
    </location>
</feature>
<dbReference type="GO" id="GO:0006355">
    <property type="term" value="P:regulation of DNA-templated transcription"/>
    <property type="evidence" value="ECO:0007669"/>
    <property type="project" value="InterPro"/>
</dbReference>
<accession>A0A1S9PIC9</accession>
<name>A0A1S9PIC9_9SPHI</name>
<feature type="chain" id="PRO_5012368463" evidence="2">
    <location>
        <begin position="22"/>
        <end position="580"/>
    </location>
</feature>
<sequence length="580" mass="66336">MLLKVFFIFGLLMACTYSTSAQNKSPNNIFAGIKNLPPEKRVAEARELSKTYCRKMPEAEAMRNLDTLDAIARDLNDLPLECAVFDMRADYYSVNRGFNPLSTKYYQAAEQFAEDHGLALEEAIYTHRLGVYYLIYKKNIEACRYFLFAQDKFREIGYNNVPDMAGYFIQAADFYYAIGDYENVRQNLLQALTYDKSGARTKINVLNTLGLTYRNSGAVGLAMQYFNQSLALAEAKRDSVWIGITKGNIGSIYFIQKKYDKALPLIQNDYEVSLRYNQMLNAGIAMLRLVRINLEGGNLQLAGQQLATADTLLAKAREDALNYRVEFYELKARLSERLGNIAESNLFNKKYNAAKDSLERRDNVAAVERVRLQWELEKNKAQLSEIKTNAAIGAYKRNMVIVTLALLIVIGGLIFNRQRLKTKKDKEIAASEQLRLNEELKNATLELHGYTESLVQKNLVIDEIRQEMEKMHLQFTNEGDARELDNMMKAHIMTNESWDEFKKLFTKVHPAFFYRLRNAHPHLTDTDVRLMALLKLNLNNREMAGMLGITLDGVKKAKQRLRKKVGLDAGGEIEDIVDKL</sequence>
<dbReference type="InterPro" id="IPR011990">
    <property type="entry name" value="TPR-like_helical_dom_sf"/>
</dbReference>
<comment type="caution">
    <text evidence="3">The sequence shown here is derived from an EMBL/GenBank/DDBJ whole genome shotgun (WGS) entry which is preliminary data.</text>
</comment>
<feature type="signal peptide" evidence="2">
    <location>
        <begin position="1"/>
        <end position="21"/>
    </location>
</feature>
<keyword evidence="1" id="KW-0812">Transmembrane</keyword>
<evidence type="ECO:0000313" key="4">
    <source>
        <dbReference type="Proteomes" id="UP000189739"/>
    </source>
</evidence>
<dbReference type="STRING" id="1792845.BC343_24090"/>
<dbReference type="AlphaFoldDB" id="A0A1S9PIC9"/>
<gene>
    <name evidence="3" type="ORF">BC343_24090</name>
</gene>
<keyword evidence="1" id="KW-0472">Membrane</keyword>
<dbReference type="SMART" id="SM00028">
    <property type="entry name" value="TPR"/>
    <property type="match status" value="3"/>
</dbReference>
<dbReference type="Gene3D" id="1.25.40.10">
    <property type="entry name" value="Tetratricopeptide repeat domain"/>
    <property type="match status" value="1"/>
</dbReference>